<dbReference type="AlphaFoldDB" id="A0AAD4Q4V1"/>
<dbReference type="Proteomes" id="UP001201262">
    <property type="component" value="Unassembled WGS sequence"/>
</dbReference>
<dbReference type="RefSeq" id="XP_046076522.1">
    <property type="nucleotide sequence ID" value="XM_046222662.1"/>
</dbReference>
<comment type="caution">
    <text evidence="2">The sequence shown here is derived from an EMBL/GenBank/DDBJ whole genome shotgun (WGS) entry which is preliminary data.</text>
</comment>
<evidence type="ECO:0000256" key="1">
    <source>
        <dbReference type="SAM" id="MobiDB-lite"/>
    </source>
</evidence>
<evidence type="ECO:0000313" key="2">
    <source>
        <dbReference type="EMBL" id="KAH8703504.1"/>
    </source>
</evidence>
<proteinExistence type="predicted"/>
<sequence>MMPIHPSPTHLLIYSLLAKPHKSPSSKMVSRCHEILNLGQAIEVQINECRFCMFNLNFEPKALGARYVNGSTIVVIVSGHAAIMCSITPCCAGDLLGDRDAARRNARAKMEEVKGWYDEFKDGFFPTGPHETHCIVWCSVFELPPSQGGRDPNTAQGDHVPHPTHPRPSHPGITVAMPHQIEIIGQVLHEMELEPEFKFYLFREVPDEQGSRGTILVDGRGMSIEVYMHDRLVHVVETPRQVAQRLLK</sequence>
<dbReference type="EMBL" id="JAJTJA010000002">
    <property type="protein sequence ID" value="KAH8703504.1"/>
    <property type="molecule type" value="Genomic_DNA"/>
</dbReference>
<feature type="region of interest" description="Disordered" evidence="1">
    <location>
        <begin position="148"/>
        <end position="172"/>
    </location>
</feature>
<organism evidence="2 3">
    <name type="scientific">Talaromyces proteolyticus</name>
    <dbReference type="NCBI Taxonomy" id="1131652"/>
    <lineage>
        <taxon>Eukaryota</taxon>
        <taxon>Fungi</taxon>
        <taxon>Dikarya</taxon>
        <taxon>Ascomycota</taxon>
        <taxon>Pezizomycotina</taxon>
        <taxon>Eurotiomycetes</taxon>
        <taxon>Eurotiomycetidae</taxon>
        <taxon>Eurotiales</taxon>
        <taxon>Trichocomaceae</taxon>
        <taxon>Talaromyces</taxon>
        <taxon>Talaromyces sect. Bacilispori</taxon>
    </lineage>
</organism>
<name>A0AAD4Q4V1_9EURO</name>
<gene>
    <name evidence="2" type="ORF">BGW36DRAFT_87641</name>
</gene>
<reference evidence="2" key="1">
    <citation type="submission" date="2021-12" db="EMBL/GenBank/DDBJ databases">
        <title>Convergent genome expansion in fungi linked to evolution of root-endophyte symbiosis.</title>
        <authorList>
            <consortium name="DOE Joint Genome Institute"/>
            <person name="Ke Y.-H."/>
            <person name="Bonito G."/>
            <person name="Liao H.-L."/>
            <person name="Looney B."/>
            <person name="Rojas-Flechas A."/>
            <person name="Nash J."/>
            <person name="Hameed K."/>
            <person name="Schadt C."/>
            <person name="Martin F."/>
            <person name="Crous P.W."/>
            <person name="Miettinen O."/>
            <person name="Magnuson J.K."/>
            <person name="Labbe J."/>
            <person name="Jacobson D."/>
            <person name="Doktycz M.J."/>
            <person name="Veneault-Fourrey C."/>
            <person name="Kuo A."/>
            <person name="Mondo S."/>
            <person name="Calhoun S."/>
            <person name="Riley R."/>
            <person name="Ohm R."/>
            <person name="LaButti K."/>
            <person name="Andreopoulos B."/>
            <person name="Pangilinan J."/>
            <person name="Nolan M."/>
            <person name="Tritt A."/>
            <person name="Clum A."/>
            <person name="Lipzen A."/>
            <person name="Daum C."/>
            <person name="Barry K."/>
            <person name="Grigoriev I.V."/>
            <person name="Vilgalys R."/>
        </authorList>
    </citation>
    <scope>NUCLEOTIDE SEQUENCE</scope>
    <source>
        <strain evidence="2">PMI_201</strain>
    </source>
</reference>
<protein>
    <submittedName>
        <fullName evidence="2">Uncharacterized protein</fullName>
    </submittedName>
</protein>
<keyword evidence="3" id="KW-1185">Reference proteome</keyword>
<dbReference type="GeneID" id="70252948"/>
<evidence type="ECO:0000313" key="3">
    <source>
        <dbReference type="Proteomes" id="UP001201262"/>
    </source>
</evidence>
<accession>A0AAD4Q4V1</accession>